<accession>A0ABQ5WVF3</accession>
<gene>
    <name evidence="1" type="ORF">GCM10007870_31150</name>
</gene>
<evidence type="ECO:0000313" key="1">
    <source>
        <dbReference type="EMBL" id="GLQ67530.1"/>
    </source>
</evidence>
<dbReference type="EMBL" id="BSNV01000055">
    <property type="protein sequence ID" value="GLQ67530.1"/>
    <property type="molecule type" value="Genomic_DNA"/>
</dbReference>
<proteinExistence type="predicted"/>
<dbReference type="Proteomes" id="UP001156629">
    <property type="component" value="Unassembled WGS sequence"/>
</dbReference>
<organism evidence="1 2">
    <name type="scientific">Gluconobacter kondonii</name>
    <dbReference type="NCBI Taxonomy" id="941463"/>
    <lineage>
        <taxon>Bacteria</taxon>
        <taxon>Pseudomonadati</taxon>
        <taxon>Pseudomonadota</taxon>
        <taxon>Alphaproteobacteria</taxon>
        <taxon>Acetobacterales</taxon>
        <taxon>Acetobacteraceae</taxon>
        <taxon>Gluconobacter</taxon>
    </lineage>
</organism>
<sequence>MFTLIGRPFITVYGYLGGGYVGLNRLSVISSTCLPSDIRKITLYDTDTVVVPSVAPKPVMRISCFVC</sequence>
<protein>
    <submittedName>
        <fullName evidence="1">Uncharacterized protein</fullName>
    </submittedName>
</protein>
<comment type="caution">
    <text evidence="1">The sequence shown here is derived from an EMBL/GenBank/DDBJ whole genome shotgun (WGS) entry which is preliminary data.</text>
</comment>
<reference evidence="2" key="1">
    <citation type="journal article" date="2019" name="Int. J. Syst. Evol. Microbiol.">
        <title>The Global Catalogue of Microorganisms (GCM) 10K type strain sequencing project: providing services to taxonomists for standard genome sequencing and annotation.</title>
        <authorList>
            <consortium name="The Broad Institute Genomics Platform"/>
            <consortium name="The Broad Institute Genome Sequencing Center for Infectious Disease"/>
            <person name="Wu L."/>
            <person name="Ma J."/>
        </authorList>
    </citation>
    <scope>NUCLEOTIDE SEQUENCE [LARGE SCALE GENOMIC DNA]</scope>
    <source>
        <strain evidence="2">NBRC 3266</strain>
    </source>
</reference>
<evidence type="ECO:0000313" key="2">
    <source>
        <dbReference type="Proteomes" id="UP001156629"/>
    </source>
</evidence>
<keyword evidence="2" id="KW-1185">Reference proteome</keyword>
<name>A0ABQ5WVF3_9PROT</name>